<dbReference type="AlphaFoldDB" id="A0AAD5H0T1"/>
<comment type="caution">
    <text evidence="2">The sequence shown here is derived from an EMBL/GenBank/DDBJ whole genome shotgun (WGS) entry which is preliminary data.</text>
</comment>
<evidence type="ECO:0000313" key="3">
    <source>
        <dbReference type="Proteomes" id="UP001205105"/>
    </source>
</evidence>
<feature type="signal peptide" evidence="1">
    <location>
        <begin position="1"/>
        <end position="20"/>
    </location>
</feature>
<keyword evidence="1" id="KW-0732">Signal</keyword>
<proteinExistence type="predicted"/>
<dbReference type="Proteomes" id="UP001205105">
    <property type="component" value="Unassembled WGS sequence"/>
</dbReference>
<evidence type="ECO:0000313" key="2">
    <source>
        <dbReference type="EMBL" id="KAI7836898.1"/>
    </source>
</evidence>
<dbReference type="EMBL" id="JADXDR010000170">
    <property type="protein sequence ID" value="KAI7836898.1"/>
    <property type="molecule type" value="Genomic_DNA"/>
</dbReference>
<organism evidence="2 3">
    <name type="scientific">Chlorella ohadii</name>
    <dbReference type="NCBI Taxonomy" id="2649997"/>
    <lineage>
        <taxon>Eukaryota</taxon>
        <taxon>Viridiplantae</taxon>
        <taxon>Chlorophyta</taxon>
        <taxon>core chlorophytes</taxon>
        <taxon>Trebouxiophyceae</taxon>
        <taxon>Chlorellales</taxon>
        <taxon>Chlorellaceae</taxon>
        <taxon>Chlorella clade</taxon>
        <taxon>Chlorella</taxon>
    </lineage>
</organism>
<accession>A0AAD5H0T1</accession>
<feature type="chain" id="PRO_5041972902" evidence="1">
    <location>
        <begin position="21"/>
        <end position="175"/>
    </location>
</feature>
<gene>
    <name evidence="2" type="ORF">COHA_009230</name>
</gene>
<sequence>MARAALTLALAACLAACASAALPEKFNNTGGPPFLQGPMTVSNLTDFTQVSWIGWWDGNNYRLLSGAGNGQFTTADGTYQSWQCNPVDGSYTALVSVATTAADGTKTTKTVCERGLSLGSVMEWSQSETECPIMGDLSLTSLTATDVVNPCVPEPTDVLPPPEVLPGAPVPAPSA</sequence>
<evidence type="ECO:0000256" key="1">
    <source>
        <dbReference type="SAM" id="SignalP"/>
    </source>
</evidence>
<reference evidence="2" key="1">
    <citation type="submission" date="2020-11" db="EMBL/GenBank/DDBJ databases">
        <title>Chlorella ohadii genome sequencing and assembly.</title>
        <authorList>
            <person name="Murik O."/>
            <person name="Treves H."/>
            <person name="Kedem I."/>
            <person name="Shotland Y."/>
            <person name="Kaplan A."/>
        </authorList>
    </citation>
    <scope>NUCLEOTIDE SEQUENCE</scope>
    <source>
        <strain evidence="2">1</strain>
    </source>
</reference>
<keyword evidence="3" id="KW-1185">Reference proteome</keyword>
<name>A0AAD5H0T1_9CHLO</name>
<protein>
    <submittedName>
        <fullName evidence="2">Uncharacterized protein</fullName>
    </submittedName>
</protein>